<comment type="caution">
    <text evidence="2">The sequence shown here is derived from an EMBL/GenBank/DDBJ whole genome shotgun (WGS) entry which is preliminary data.</text>
</comment>
<keyword evidence="3" id="KW-1185">Reference proteome</keyword>
<proteinExistence type="predicted"/>
<dbReference type="AlphaFoldDB" id="A0AA40KTQ8"/>
<evidence type="ECO:0000256" key="1">
    <source>
        <dbReference type="SAM" id="MobiDB-lite"/>
    </source>
</evidence>
<evidence type="ECO:0000313" key="3">
    <source>
        <dbReference type="Proteomes" id="UP001177670"/>
    </source>
</evidence>
<organism evidence="2 3">
    <name type="scientific">Melipona bicolor</name>
    <dbReference type="NCBI Taxonomy" id="60889"/>
    <lineage>
        <taxon>Eukaryota</taxon>
        <taxon>Metazoa</taxon>
        <taxon>Ecdysozoa</taxon>
        <taxon>Arthropoda</taxon>
        <taxon>Hexapoda</taxon>
        <taxon>Insecta</taxon>
        <taxon>Pterygota</taxon>
        <taxon>Neoptera</taxon>
        <taxon>Endopterygota</taxon>
        <taxon>Hymenoptera</taxon>
        <taxon>Apocrita</taxon>
        <taxon>Aculeata</taxon>
        <taxon>Apoidea</taxon>
        <taxon>Anthophila</taxon>
        <taxon>Apidae</taxon>
        <taxon>Melipona</taxon>
    </lineage>
</organism>
<dbReference type="Proteomes" id="UP001177670">
    <property type="component" value="Unassembled WGS sequence"/>
</dbReference>
<gene>
    <name evidence="2" type="ORF">K0M31_014015</name>
</gene>
<dbReference type="EMBL" id="JAHYIQ010000004">
    <property type="protein sequence ID" value="KAK1132630.1"/>
    <property type="molecule type" value="Genomic_DNA"/>
</dbReference>
<sequence length="62" mass="7206">VHEQTFTDDSADDSLDQSSINQKKQKEGTVEFLSHQSHKCSLYPAINNLYTTWYNRKESIVE</sequence>
<feature type="region of interest" description="Disordered" evidence="1">
    <location>
        <begin position="1"/>
        <end position="27"/>
    </location>
</feature>
<reference evidence="2" key="1">
    <citation type="submission" date="2021-10" db="EMBL/GenBank/DDBJ databases">
        <title>Melipona bicolor Genome sequencing and assembly.</title>
        <authorList>
            <person name="Araujo N.S."/>
            <person name="Arias M.C."/>
        </authorList>
    </citation>
    <scope>NUCLEOTIDE SEQUENCE</scope>
    <source>
        <strain evidence="2">USP_2M_L1-L4_2017</strain>
        <tissue evidence="2">Whole body</tissue>
    </source>
</reference>
<feature type="non-terminal residue" evidence="2">
    <location>
        <position position="1"/>
    </location>
</feature>
<name>A0AA40KTQ8_9HYME</name>
<protein>
    <submittedName>
        <fullName evidence="2">Uncharacterized protein</fullName>
    </submittedName>
</protein>
<accession>A0AA40KTQ8</accession>
<evidence type="ECO:0000313" key="2">
    <source>
        <dbReference type="EMBL" id="KAK1132630.1"/>
    </source>
</evidence>